<dbReference type="OrthoDB" id="7933245at2"/>
<reference evidence="3 4" key="1">
    <citation type="journal article" date="2014" name="Genome Announc.">
        <title>Complete Genome Sequence of Hyphomicrobium nitrativorans Strain NL23, a Denitrifying Bacterium Isolated from Biofilm of a Methanol-Fed Denitrification System Treating Seawater at the Montreal Biodome.</title>
        <authorList>
            <person name="Martineau C."/>
            <person name="Villeneuve C."/>
            <person name="Mauffrey F."/>
            <person name="Villemur R."/>
        </authorList>
    </citation>
    <scope>NUCLEOTIDE SEQUENCE [LARGE SCALE GENOMIC DNA]</scope>
    <source>
        <strain evidence="3">NL23</strain>
    </source>
</reference>
<evidence type="ECO:0000256" key="1">
    <source>
        <dbReference type="SAM" id="MobiDB-lite"/>
    </source>
</evidence>
<proteinExistence type="predicted"/>
<evidence type="ECO:0000313" key="3">
    <source>
        <dbReference type="EMBL" id="AHB49070.1"/>
    </source>
</evidence>
<feature type="region of interest" description="Disordered" evidence="1">
    <location>
        <begin position="22"/>
        <end position="108"/>
    </location>
</feature>
<organism evidence="3 4">
    <name type="scientific">Hyphomicrobium nitrativorans NL23</name>
    <dbReference type="NCBI Taxonomy" id="1029756"/>
    <lineage>
        <taxon>Bacteria</taxon>
        <taxon>Pseudomonadati</taxon>
        <taxon>Pseudomonadota</taxon>
        <taxon>Alphaproteobacteria</taxon>
        <taxon>Hyphomicrobiales</taxon>
        <taxon>Hyphomicrobiaceae</taxon>
        <taxon>Hyphomicrobium</taxon>
    </lineage>
</organism>
<evidence type="ECO:0000256" key="2">
    <source>
        <dbReference type="SAM" id="SignalP"/>
    </source>
</evidence>
<name>V5SG98_9HYPH</name>
<keyword evidence="4" id="KW-1185">Reference proteome</keyword>
<sequence>MKRSITSTLAIFAAVGALSTVAIATDRPTQKGPPQTMGDEGKLPASQTLTNKVPDMVGPDTGATGTSTGTSGSSSPKGPAHRMGDEAGKLPATGTVSGAVPNVRGPSQ</sequence>
<dbReference type="KEGG" id="hni:W911_12695"/>
<feature type="chain" id="PRO_5004740789" evidence="2">
    <location>
        <begin position="25"/>
        <end position="108"/>
    </location>
</feature>
<dbReference type="AlphaFoldDB" id="V5SG98"/>
<dbReference type="HOGENOM" id="CLU_2245956_0_0_5"/>
<dbReference type="Proteomes" id="UP000018542">
    <property type="component" value="Chromosome"/>
</dbReference>
<dbReference type="EMBL" id="CP006912">
    <property type="protein sequence ID" value="AHB49070.1"/>
    <property type="molecule type" value="Genomic_DNA"/>
</dbReference>
<gene>
    <name evidence="3" type="ORF">W911_12695</name>
</gene>
<keyword evidence="2" id="KW-0732">Signal</keyword>
<dbReference type="RefSeq" id="WP_023787876.1">
    <property type="nucleotide sequence ID" value="NC_022997.1"/>
</dbReference>
<feature type="compositionally biased region" description="Low complexity" evidence="1">
    <location>
        <begin position="61"/>
        <end position="75"/>
    </location>
</feature>
<feature type="signal peptide" evidence="2">
    <location>
        <begin position="1"/>
        <end position="24"/>
    </location>
</feature>
<accession>V5SG98</accession>
<dbReference type="PATRIC" id="fig|1029756.8.peg.2637"/>
<protein>
    <submittedName>
        <fullName evidence="3">Mucin</fullName>
    </submittedName>
</protein>
<evidence type="ECO:0000313" key="4">
    <source>
        <dbReference type="Proteomes" id="UP000018542"/>
    </source>
</evidence>